<dbReference type="AlphaFoldDB" id="A0A6C0CZI8"/>
<reference evidence="1" key="1">
    <citation type="journal article" date="2020" name="Nature">
        <title>Giant virus diversity and host interactions through global metagenomics.</title>
        <authorList>
            <person name="Schulz F."/>
            <person name="Roux S."/>
            <person name="Paez-Espino D."/>
            <person name="Jungbluth S."/>
            <person name="Walsh D.A."/>
            <person name="Denef V.J."/>
            <person name="McMahon K.D."/>
            <person name="Konstantinidis K.T."/>
            <person name="Eloe-Fadrosh E.A."/>
            <person name="Kyrpides N.C."/>
            <person name="Woyke T."/>
        </authorList>
    </citation>
    <scope>NUCLEOTIDE SEQUENCE</scope>
    <source>
        <strain evidence="1">GVMAG-M-3300023110-24</strain>
    </source>
</reference>
<protein>
    <submittedName>
        <fullName evidence="1">Uncharacterized protein</fullName>
    </submittedName>
</protein>
<name>A0A6C0CZI8_9ZZZZ</name>
<accession>A0A6C0CZI8</accession>
<organism evidence="1">
    <name type="scientific">viral metagenome</name>
    <dbReference type="NCBI Taxonomy" id="1070528"/>
    <lineage>
        <taxon>unclassified sequences</taxon>
        <taxon>metagenomes</taxon>
        <taxon>organismal metagenomes</taxon>
    </lineage>
</organism>
<proteinExistence type="predicted"/>
<evidence type="ECO:0000313" key="1">
    <source>
        <dbReference type="EMBL" id="QHT09089.1"/>
    </source>
</evidence>
<sequence>MDKLTKIINIQNKNLLNMIAEDKFDNENDKKTFIEKYHKYNYHVLKVSRNDDILKYSYNRIINIQNTFNL</sequence>
<dbReference type="EMBL" id="MN739508">
    <property type="protein sequence ID" value="QHT09089.1"/>
    <property type="molecule type" value="Genomic_DNA"/>
</dbReference>